<evidence type="ECO:0000313" key="4">
    <source>
        <dbReference type="EMBL" id="VCT86170.1"/>
    </source>
</evidence>
<dbReference type="EMBL" id="UWJD01000003">
    <property type="protein sequence ID" value="VCT86170.1"/>
    <property type="molecule type" value="Genomic_DNA"/>
</dbReference>
<evidence type="ECO:0000313" key="6">
    <source>
        <dbReference type="Proteomes" id="UP000431451"/>
    </source>
</evidence>
<reference evidence="1" key="3">
    <citation type="submission" date="2021-10" db="EMBL/GenBank/DDBJ databases">
        <authorList>
            <person name="Mesa V."/>
        </authorList>
    </citation>
    <scope>NUCLEOTIDE SEQUENCE</scope>
    <source>
        <strain evidence="1">CC3_PB</strain>
    </source>
</reference>
<dbReference type="EMBL" id="CAKJVE010000004">
    <property type="protein sequence ID" value="CAG9702661.1"/>
    <property type="molecule type" value="Genomic_DNA"/>
</dbReference>
<evidence type="ECO:0000313" key="1">
    <source>
        <dbReference type="EMBL" id="CAG9702661.1"/>
    </source>
</evidence>
<evidence type="ECO:0000313" key="5">
    <source>
        <dbReference type="Proteomes" id="UP000220840"/>
    </source>
</evidence>
<sequence>MFNFFPFKGGGVFTFGTFNKIDDMVESFLGDIGINEITDLYEDVFSNYENSDEEKNQEEVNFIKFESYDDMYLLTIELNGVNLRELSIRYDSGIIEINLNRLEINTNPFGIKTKVKNHYNKTFDNIEEIDTDNILKSIDEEMLSIRMPKRFYVDGSPEIVDIDYTEVVETELVPLDEENNSH</sequence>
<evidence type="ECO:0000313" key="3">
    <source>
        <dbReference type="EMBL" id="PEG28875.1"/>
    </source>
</evidence>
<reference evidence="3 5" key="1">
    <citation type="submission" date="2017-10" db="EMBL/GenBank/DDBJ databases">
        <title>Effective Description of Clostridium neonatale sp. nov. linked to necrotizing enterocolitis in neonates and a clarification of species assignable to the genus Clostridium (Prazmowski 1880) emend. Lawson and Rainey 2016.</title>
        <authorList>
            <person name="Bernard K."/>
            <person name="Burdz T."/>
            <person name="Wiebe D."/>
            <person name="Balcewich B."/>
            <person name="Alfa M."/>
            <person name="Bernier A.-M."/>
        </authorList>
    </citation>
    <scope>NUCLEOTIDE SEQUENCE [LARGE SCALE GENOMIC DNA]</scope>
    <source>
        <strain evidence="3 5">LCDC99A005</strain>
    </source>
</reference>
<dbReference type="Gene3D" id="2.60.40.790">
    <property type="match status" value="1"/>
</dbReference>
<keyword evidence="5" id="KW-1185">Reference proteome</keyword>
<dbReference type="RefSeq" id="WP_058293092.1">
    <property type="nucleotide sequence ID" value="NZ_CAKJVD010000004.1"/>
</dbReference>
<gene>
    <name evidence="2" type="ORF">CNEO2_780011</name>
    <name evidence="1" type="ORF">CNEO_40097</name>
    <name evidence="4" type="ORF">CNEONATNEC25_03781</name>
    <name evidence="3" type="ORF">CQ394_20650</name>
</gene>
<dbReference type="Proteomes" id="UP000220840">
    <property type="component" value="Unassembled WGS sequence"/>
</dbReference>
<dbReference type="STRING" id="137838.GCA_001458595_00068"/>
<dbReference type="OrthoDB" id="1909800at2"/>
<dbReference type="EMBL" id="PDCJ01000007">
    <property type="protein sequence ID" value="PEG28875.1"/>
    <property type="molecule type" value="Genomic_DNA"/>
</dbReference>
<dbReference type="AlphaFoldDB" id="A0A2A7MB23"/>
<organism evidence="3 5">
    <name type="scientific">Clostridium neonatale</name>
    <dbReference type="NCBI Taxonomy" id="137838"/>
    <lineage>
        <taxon>Bacteria</taxon>
        <taxon>Bacillati</taxon>
        <taxon>Bacillota</taxon>
        <taxon>Clostridia</taxon>
        <taxon>Eubacteriales</taxon>
        <taxon>Clostridiaceae</taxon>
        <taxon>Clostridium</taxon>
    </lineage>
</organism>
<proteinExistence type="predicted"/>
<dbReference type="Proteomes" id="UP000431451">
    <property type="component" value="Unassembled WGS sequence"/>
</dbReference>
<accession>A0A2A7MB23</accession>
<evidence type="ECO:0000313" key="2">
    <source>
        <dbReference type="EMBL" id="CAI3682834.1"/>
    </source>
</evidence>
<dbReference type="InterPro" id="IPR008978">
    <property type="entry name" value="HSP20-like_chaperone"/>
</dbReference>
<reference evidence="2" key="4">
    <citation type="submission" date="2022-10" db="EMBL/GenBank/DDBJ databases">
        <authorList>
            <person name="Aires J."/>
            <person name="Mesa V."/>
        </authorList>
    </citation>
    <scope>NUCLEOTIDE SEQUENCE</scope>
    <source>
        <strain evidence="2">Clostridium neonatale JD116</strain>
    </source>
</reference>
<dbReference type="EMBL" id="CAMTCP010000279">
    <property type="protein sequence ID" value="CAI3682834.1"/>
    <property type="molecule type" value="Genomic_DNA"/>
</dbReference>
<dbReference type="Proteomes" id="UP001189143">
    <property type="component" value="Unassembled WGS sequence"/>
</dbReference>
<dbReference type="CDD" id="cd06464">
    <property type="entry name" value="ACD_sHsps-like"/>
    <property type="match status" value="1"/>
</dbReference>
<name>A0A2A7MB23_9CLOT</name>
<dbReference type="GeneID" id="68879325"/>
<dbReference type="Proteomes" id="UP000789738">
    <property type="component" value="Unassembled WGS sequence"/>
</dbReference>
<reference evidence="4 6" key="2">
    <citation type="submission" date="2018-06" db="EMBL/GenBank/DDBJ databases">
        <authorList>
            <consortium name="IHU Genomes"/>
        </authorList>
    </citation>
    <scope>NUCLEOTIDE SEQUENCE [LARGE SCALE GENOMIC DNA]</scope>
    <source>
        <strain evidence="4 6">NEC25</strain>
    </source>
</reference>
<protein>
    <submittedName>
        <fullName evidence="1">Chaperone, Alpha crystallin/Hsp20 domain</fullName>
    </submittedName>
    <submittedName>
        <fullName evidence="3">Molecular chaperone</fullName>
    </submittedName>
</protein>